<name>A0A916JSF9_9BACL</name>
<dbReference type="GO" id="GO:0006596">
    <property type="term" value="P:polyamine biosynthetic process"/>
    <property type="evidence" value="ECO:0007669"/>
    <property type="project" value="UniProtKB-UniRule"/>
</dbReference>
<evidence type="ECO:0000259" key="4">
    <source>
        <dbReference type="PROSITE" id="PS51006"/>
    </source>
</evidence>
<evidence type="ECO:0000313" key="6">
    <source>
        <dbReference type="Proteomes" id="UP000693672"/>
    </source>
</evidence>
<protein>
    <submittedName>
        <fullName evidence="5">Polyamine aminopropyltransferase</fullName>
        <ecNumber evidence="5">2.5.1.16</ecNumber>
    </submittedName>
</protein>
<comment type="caution">
    <text evidence="5">The sequence shown here is derived from an EMBL/GenBank/DDBJ whole genome shotgun (WGS) entry which is preliminary data.</text>
</comment>
<evidence type="ECO:0000256" key="1">
    <source>
        <dbReference type="ARBA" id="ARBA00022679"/>
    </source>
</evidence>
<dbReference type="EMBL" id="CAJVAS010000001">
    <property type="protein sequence ID" value="CAG7599210.1"/>
    <property type="molecule type" value="Genomic_DNA"/>
</dbReference>
<sequence length="252" mass="28404">MHLVTREVSEYNEISVYETTELYGEMGKFRCLQFADGAIQGAVDLKHASRIILEYPRAIIHILTHNHPYLQKGFLIGHGIGTIVGHFPDKRFTVAEIDAQVVEVSRRYFNYRSDHVLIGDGRELLEKEAANALDAVIVDAFSAKGTPPHLVTKPFFELAKEKLNVRGTMIMNLMGRPRNDKRIAAILTTLKAVFTETKALMLPGAETSGLRNIILIGSGRPIEFDMRQMAGFVEMEWEQGHLLLDRSTEQHC</sequence>
<dbReference type="PANTHER" id="PTHR43317:SF1">
    <property type="entry name" value="THERMOSPERMINE SYNTHASE ACAULIS5"/>
    <property type="match status" value="1"/>
</dbReference>
<dbReference type="Pfam" id="PF01564">
    <property type="entry name" value="Spermine_synth"/>
    <property type="match status" value="1"/>
</dbReference>
<evidence type="ECO:0000256" key="3">
    <source>
        <dbReference type="PROSITE-ProRule" id="PRU00354"/>
    </source>
</evidence>
<dbReference type="Proteomes" id="UP000693672">
    <property type="component" value="Unassembled WGS sequence"/>
</dbReference>
<keyword evidence="6" id="KW-1185">Reference proteome</keyword>
<evidence type="ECO:0000256" key="2">
    <source>
        <dbReference type="ARBA" id="ARBA00023115"/>
    </source>
</evidence>
<feature type="active site" description="Proton acceptor" evidence="3">
    <location>
        <position position="139"/>
    </location>
</feature>
<dbReference type="GO" id="GO:0004766">
    <property type="term" value="F:spermidine synthase activity"/>
    <property type="evidence" value="ECO:0007669"/>
    <property type="project" value="UniProtKB-EC"/>
</dbReference>
<keyword evidence="2 3" id="KW-0620">Polyamine biosynthesis</keyword>
<keyword evidence="1 3" id="KW-0808">Transferase</keyword>
<dbReference type="NCBIfam" id="NF037959">
    <property type="entry name" value="MFS_SpdSyn"/>
    <property type="match status" value="1"/>
</dbReference>
<dbReference type="EC" id="2.5.1.16" evidence="5"/>
<accession>A0A916JSF9</accession>
<gene>
    <name evidence="5" type="primary">speE_1</name>
    <name evidence="5" type="ORF">PAESOLCIP111_00293</name>
</gene>
<dbReference type="RefSeq" id="WP_425517316.1">
    <property type="nucleotide sequence ID" value="NZ_CAJVAS010000001.1"/>
</dbReference>
<dbReference type="InterPro" id="IPR030374">
    <property type="entry name" value="PABS"/>
</dbReference>
<dbReference type="PANTHER" id="PTHR43317">
    <property type="entry name" value="THERMOSPERMINE SYNTHASE ACAULIS5"/>
    <property type="match status" value="1"/>
</dbReference>
<reference evidence="5" key="1">
    <citation type="submission" date="2021-06" db="EMBL/GenBank/DDBJ databases">
        <authorList>
            <person name="Criscuolo A."/>
        </authorList>
    </citation>
    <scope>NUCLEOTIDE SEQUENCE</scope>
    <source>
        <strain evidence="5">CIP111600</strain>
    </source>
</reference>
<feature type="domain" description="PABS" evidence="4">
    <location>
        <begin position="1"/>
        <end position="221"/>
    </location>
</feature>
<proteinExistence type="predicted"/>
<dbReference type="PROSITE" id="PS51006">
    <property type="entry name" value="PABS_2"/>
    <property type="match status" value="1"/>
</dbReference>
<evidence type="ECO:0000313" key="5">
    <source>
        <dbReference type="EMBL" id="CAG7599210.1"/>
    </source>
</evidence>
<dbReference type="AlphaFoldDB" id="A0A916JSF9"/>
<organism evidence="5 6">
    <name type="scientific">Paenibacillus solanacearum</name>
    <dbReference type="NCBI Taxonomy" id="2048548"/>
    <lineage>
        <taxon>Bacteria</taxon>
        <taxon>Bacillati</taxon>
        <taxon>Bacillota</taxon>
        <taxon>Bacilli</taxon>
        <taxon>Bacillales</taxon>
        <taxon>Paenibacillaceae</taxon>
        <taxon>Paenibacillus</taxon>
    </lineage>
</organism>